<evidence type="ECO:0000313" key="2">
    <source>
        <dbReference type="Proteomes" id="UP001595075"/>
    </source>
</evidence>
<name>A0ABR4CA66_9HELO</name>
<proteinExistence type="predicted"/>
<evidence type="ECO:0000313" key="1">
    <source>
        <dbReference type="EMBL" id="KAL2066832.1"/>
    </source>
</evidence>
<organism evidence="1 2">
    <name type="scientific">Oculimacula yallundae</name>
    <dbReference type="NCBI Taxonomy" id="86028"/>
    <lineage>
        <taxon>Eukaryota</taxon>
        <taxon>Fungi</taxon>
        <taxon>Dikarya</taxon>
        <taxon>Ascomycota</taxon>
        <taxon>Pezizomycotina</taxon>
        <taxon>Leotiomycetes</taxon>
        <taxon>Helotiales</taxon>
        <taxon>Ploettnerulaceae</taxon>
        <taxon>Oculimacula</taxon>
    </lineage>
</organism>
<sequence length="208" mass="22769">MDTNNLTPPNPMQKQDTYYEATMRWIEDTYLKYFGQNRTSYGIKDTLSKTEVTGNKDVDGVQHAVGETVGNVFAEGGVAENILQGLFSIMKILVRNASQALPARYVSIFSKASIYSSGLGQLGYLRHFGNQLFHSGDKITASSGDANKKQVFNDVTFPGNSNSPAGDTAWKILTFILTFSFLVFAEAAQKPMGLEKSSENSKALGARK</sequence>
<protein>
    <submittedName>
        <fullName evidence="1">Uncharacterized protein</fullName>
    </submittedName>
</protein>
<keyword evidence="2" id="KW-1185">Reference proteome</keyword>
<dbReference type="EMBL" id="JAZHXI010000010">
    <property type="protein sequence ID" value="KAL2066832.1"/>
    <property type="molecule type" value="Genomic_DNA"/>
</dbReference>
<dbReference type="Proteomes" id="UP001595075">
    <property type="component" value="Unassembled WGS sequence"/>
</dbReference>
<gene>
    <name evidence="1" type="ORF">VTL71DRAFT_1256</name>
</gene>
<comment type="caution">
    <text evidence="1">The sequence shown here is derived from an EMBL/GenBank/DDBJ whole genome shotgun (WGS) entry which is preliminary data.</text>
</comment>
<reference evidence="1 2" key="1">
    <citation type="journal article" date="2024" name="Commun. Biol.">
        <title>Comparative genomic analysis of thermophilic fungi reveals convergent evolutionary adaptations and gene losses.</title>
        <authorList>
            <person name="Steindorff A.S."/>
            <person name="Aguilar-Pontes M.V."/>
            <person name="Robinson A.J."/>
            <person name="Andreopoulos B."/>
            <person name="LaButti K."/>
            <person name="Kuo A."/>
            <person name="Mondo S."/>
            <person name="Riley R."/>
            <person name="Otillar R."/>
            <person name="Haridas S."/>
            <person name="Lipzen A."/>
            <person name="Grimwood J."/>
            <person name="Schmutz J."/>
            <person name="Clum A."/>
            <person name="Reid I.D."/>
            <person name="Moisan M.C."/>
            <person name="Butler G."/>
            <person name="Nguyen T.T.M."/>
            <person name="Dewar K."/>
            <person name="Conant G."/>
            <person name="Drula E."/>
            <person name="Henrissat B."/>
            <person name="Hansel C."/>
            <person name="Singer S."/>
            <person name="Hutchinson M.I."/>
            <person name="de Vries R.P."/>
            <person name="Natvig D.O."/>
            <person name="Powell A.J."/>
            <person name="Tsang A."/>
            <person name="Grigoriev I.V."/>
        </authorList>
    </citation>
    <scope>NUCLEOTIDE SEQUENCE [LARGE SCALE GENOMIC DNA]</scope>
    <source>
        <strain evidence="1 2">CBS 494.80</strain>
    </source>
</reference>
<accession>A0ABR4CA66</accession>